<comment type="caution">
    <text evidence="1">The sequence shown here is derived from an EMBL/GenBank/DDBJ whole genome shotgun (WGS) entry which is preliminary data.</text>
</comment>
<evidence type="ECO:0000313" key="2">
    <source>
        <dbReference type="Proteomes" id="UP000281498"/>
    </source>
</evidence>
<dbReference type="OrthoDB" id="1927593at2"/>
<name>A0A3A9KAE8_9BACI</name>
<organism evidence="1 2">
    <name type="scientific">Salipaludibacillus neizhouensis</name>
    <dbReference type="NCBI Taxonomy" id="885475"/>
    <lineage>
        <taxon>Bacteria</taxon>
        <taxon>Bacillati</taxon>
        <taxon>Bacillota</taxon>
        <taxon>Bacilli</taxon>
        <taxon>Bacillales</taxon>
        <taxon>Bacillaceae</taxon>
    </lineage>
</organism>
<evidence type="ECO:0000313" key="1">
    <source>
        <dbReference type="EMBL" id="RKL66543.1"/>
    </source>
</evidence>
<dbReference type="Proteomes" id="UP000281498">
    <property type="component" value="Unassembled WGS sequence"/>
</dbReference>
<proteinExistence type="predicted"/>
<reference evidence="1 2" key="1">
    <citation type="submission" date="2017-10" db="EMBL/GenBank/DDBJ databases">
        <title>Bacillus sp. nov., a halophilic bacterium isolated from a Keqin Lake.</title>
        <authorList>
            <person name="Wang H."/>
        </authorList>
    </citation>
    <scope>NUCLEOTIDE SEQUENCE [LARGE SCALE GENOMIC DNA]</scope>
    <source>
        <strain evidence="1 2">KCTC 13187</strain>
    </source>
</reference>
<accession>A0A3A9KAE8</accession>
<dbReference type="EMBL" id="PDOE01000006">
    <property type="protein sequence ID" value="RKL66543.1"/>
    <property type="molecule type" value="Genomic_DNA"/>
</dbReference>
<dbReference type="RefSeq" id="WP_110935822.1">
    <property type="nucleotide sequence ID" value="NZ_KZ614146.1"/>
</dbReference>
<protein>
    <submittedName>
        <fullName evidence="1">Uncharacterized protein</fullName>
    </submittedName>
</protein>
<gene>
    <name evidence="1" type="ORF">CR203_14720</name>
</gene>
<dbReference type="AlphaFoldDB" id="A0A3A9KAE8"/>
<sequence length="244" mass="27025">MKLPERESSSTHQKKRSILNDIKQSLTTFVSHNPPSLPTPAPIQLPLKASQTSIAHTQATFMAFVDAVIPSTLGALDLRLDDYLIWGLDHYISIQGEWGGNKIQLSSATAGVLDAGAKQLVLSGQVLETPNHSIFPEGGPFAALSINNRFEAIHLLENGRVDMESLPSPFQGNIGLVQNILGNIHQMLLLGYYSEWFSLGTTRIAPPENRRIERPFMTWDLVNYPGPAFGYRDLRGFLVKKFSE</sequence>
<keyword evidence="2" id="KW-1185">Reference proteome</keyword>